<dbReference type="NCBIfam" id="TIGR03238">
    <property type="entry name" value="dnd_assoc_3"/>
    <property type="match status" value="1"/>
</dbReference>
<dbReference type="SUPFAM" id="SSF52540">
    <property type="entry name" value="P-loop containing nucleoside triphosphate hydrolases"/>
    <property type="match status" value="1"/>
</dbReference>
<gene>
    <name evidence="1" type="primary">dptF</name>
    <name evidence="1" type="ORF">NSA58_00105</name>
</gene>
<dbReference type="Proteomes" id="UP001140817">
    <property type="component" value="Unassembled WGS sequence"/>
</dbReference>
<reference evidence="1" key="1">
    <citation type="submission" date="2022-07" db="EMBL/GenBank/DDBJ databases">
        <title>Enhanced cultured diversity of the mouse gut microbiota enables custom-made synthetic communities.</title>
        <authorList>
            <person name="Afrizal A."/>
        </authorList>
    </citation>
    <scope>NUCLEOTIDE SEQUENCE</scope>
    <source>
        <strain evidence="1">DSM 29186</strain>
    </source>
</reference>
<accession>A0A9X2RZU0</accession>
<name>A0A9X2RZU0_9FIRM</name>
<organism evidence="1 2">
    <name type="scientific">Terrisporobacter muris</name>
    <dbReference type="NCBI Taxonomy" id="2963284"/>
    <lineage>
        <taxon>Bacteria</taxon>
        <taxon>Bacillati</taxon>
        <taxon>Bacillota</taxon>
        <taxon>Clostridia</taxon>
        <taxon>Peptostreptococcales</taxon>
        <taxon>Peptostreptococcaceae</taxon>
        <taxon>Terrisporobacter</taxon>
    </lineage>
</organism>
<dbReference type="InterPro" id="IPR027417">
    <property type="entry name" value="P-loop_NTPase"/>
</dbReference>
<dbReference type="InterPro" id="IPR017647">
    <property type="entry name" value="Dnd_assoc_3"/>
</dbReference>
<sequence length="786" mass="91343">MSGSIFDVLLDSDKNLAELGYQIEKDFFESPSSAVMHGRQFAEKLLAKVCEIEGQVYLITLNQYERMKILYKDGILDYQIYSDFNNIRIIGNKAIHDGTHNDVEYAAKVHKKIYKIIKWYIECYGDANIEIPLYIAPSINAKSDSISMVDVNNLVEEKLSELLNKNIHINNVENLMNNYEVESNDEDIKEVIEQTETENKLKINYNYSKLKGSYLLHEISKLSSKSKEGVESYKGLNPFKKYIHVKRSIQEELVEMIEEAQQSKGSQLILLCGSVGDGKSHLLSYLNEEYKGLLQEFYIHNDATESHDPKLTAIETLQKVLSGFSDENIDTSNKKLILAINLGVLNNFLEEDFAKVEYTKFKEFIDNSNIFNQEGISNSHGSEHFKLVSFGDYNIYELTENGAESFYIEELLNKIVKKSEDNPFYQSYLKDKKEGIINPFIINYEILSKPGVTKKITDLLVTSLVKHKKILGTRELLNFIYEILIPPIVEEDNTNIISILQEINNLLPNLIFNSNKRGELLKITSKEDPIKIRHRNLDQLLIQLNIATDIRPILKQYFDEEMYFMIEEILGDTVNLNDLSPNEKEEVIEVIIRLLRLCGKEDILYIFEDSSYKSFMKYLYYYNKGEVSGYKSIFDEVRKAIYNWNGSPKNKYIYLNKNLSNFKVAEEVEFKPNKLGSCLKDDKIKLERFKRSLTLGFEATFTKEVSTLELDYQLYNKIVEINEGYCTSKNDKEEAIIFVEFIDKLLSNGNMEEELLVEDKRDNRQFILRYEDNFGDEEFVFERLAE</sequence>
<dbReference type="AlphaFoldDB" id="A0A9X2RZU0"/>
<dbReference type="EMBL" id="JANKBY010000001">
    <property type="protein sequence ID" value="MCR1821174.1"/>
    <property type="molecule type" value="Genomic_DNA"/>
</dbReference>
<protein>
    <submittedName>
        <fullName evidence="1">DNA phosphorothioation-dependent restriction protein DptF</fullName>
    </submittedName>
</protein>
<comment type="caution">
    <text evidence="1">The sequence shown here is derived from an EMBL/GenBank/DDBJ whole genome shotgun (WGS) entry which is preliminary data.</text>
</comment>
<proteinExistence type="predicted"/>
<dbReference type="RefSeq" id="WP_257559906.1">
    <property type="nucleotide sequence ID" value="NZ_JANKBY010000001.1"/>
</dbReference>
<keyword evidence="2" id="KW-1185">Reference proteome</keyword>
<evidence type="ECO:0000313" key="2">
    <source>
        <dbReference type="Proteomes" id="UP001140817"/>
    </source>
</evidence>
<evidence type="ECO:0000313" key="1">
    <source>
        <dbReference type="EMBL" id="MCR1821174.1"/>
    </source>
</evidence>